<organism evidence="1 2">
    <name type="scientific">Steinernema hermaphroditum</name>
    <dbReference type="NCBI Taxonomy" id="289476"/>
    <lineage>
        <taxon>Eukaryota</taxon>
        <taxon>Metazoa</taxon>
        <taxon>Ecdysozoa</taxon>
        <taxon>Nematoda</taxon>
        <taxon>Chromadorea</taxon>
        <taxon>Rhabditida</taxon>
        <taxon>Tylenchina</taxon>
        <taxon>Panagrolaimomorpha</taxon>
        <taxon>Strongyloidoidea</taxon>
        <taxon>Steinernematidae</taxon>
        <taxon>Steinernema</taxon>
    </lineage>
</organism>
<proteinExistence type="predicted"/>
<name>A0AA39ILP7_9BILA</name>
<dbReference type="Proteomes" id="UP001175271">
    <property type="component" value="Unassembled WGS sequence"/>
</dbReference>
<protein>
    <submittedName>
        <fullName evidence="1">Uncharacterized protein</fullName>
    </submittedName>
</protein>
<evidence type="ECO:0000313" key="2">
    <source>
        <dbReference type="Proteomes" id="UP001175271"/>
    </source>
</evidence>
<dbReference type="AlphaFoldDB" id="A0AA39ILP7"/>
<comment type="caution">
    <text evidence="1">The sequence shown here is derived from an EMBL/GenBank/DDBJ whole genome shotgun (WGS) entry which is preliminary data.</text>
</comment>
<gene>
    <name evidence="1" type="ORF">QR680_009804</name>
</gene>
<keyword evidence="2" id="KW-1185">Reference proteome</keyword>
<evidence type="ECO:0000313" key="1">
    <source>
        <dbReference type="EMBL" id="KAK0426610.1"/>
    </source>
</evidence>
<accession>A0AA39ILP7</accession>
<dbReference type="EMBL" id="JAUCMV010000001">
    <property type="protein sequence ID" value="KAK0426610.1"/>
    <property type="molecule type" value="Genomic_DNA"/>
</dbReference>
<reference evidence="1" key="1">
    <citation type="submission" date="2023-06" db="EMBL/GenBank/DDBJ databases">
        <title>Genomic analysis of the entomopathogenic nematode Steinernema hermaphroditum.</title>
        <authorList>
            <person name="Schwarz E.M."/>
            <person name="Heppert J.K."/>
            <person name="Baniya A."/>
            <person name="Schwartz H.T."/>
            <person name="Tan C.-H."/>
            <person name="Antoshechkin I."/>
            <person name="Sternberg P.W."/>
            <person name="Goodrich-Blair H."/>
            <person name="Dillman A.R."/>
        </authorList>
    </citation>
    <scope>NUCLEOTIDE SEQUENCE</scope>
    <source>
        <strain evidence="1">PS9179</strain>
        <tissue evidence="1">Whole animal</tissue>
    </source>
</reference>
<sequence length="272" mass="30466">MAGRLTSGIRGVQLGDNAFSKMDVEAEEERPINASIHVSPDSPRVAFVASDRLQELTPAAKLGFLHIIPHKPTAIGSKTVLVPVEDFLSEANLQFRSLIASNVSQFPLIPQFGRNFQSVTIKMVLTDCTRFEKFLLDILDSPNLKNIRVQKTNITNKVKNKLLETMKKPGIVELKLDGVKVGTEFKTLGKRKIFLGPELQLPARVVREVIEQWRETEYPELKRLECVVDKEVKVDKELRNPHTEQVGEMTEADPMLCGSADGLKFTFTVRSG</sequence>